<dbReference type="Proteomes" id="UP000285286">
    <property type="component" value="Unassembled WGS sequence"/>
</dbReference>
<comment type="caution">
    <text evidence="1">The sequence shown here is derived from an EMBL/GenBank/DDBJ whole genome shotgun (WGS) entry which is preliminary data.</text>
</comment>
<gene>
    <name evidence="1" type="ORF">BHU25_10985</name>
</gene>
<sequence>MAGHNVGKKGMALHGLGKTEIPCSLSEPAYGQTGFAVQLKQRLLIIFHLSLPAGLAVAL</sequence>
<evidence type="ECO:0000313" key="2">
    <source>
        <dbReference type="Proteomes" id="UP000285286"/>
    </source>
</evidence>
<reference evidence="1 2" key="1">
    <citation type="submission" date="2016-10" db="EMBL/GenBank/DDBJ databases">
        <title>Comparative genome analysis of multiple Pseudomonas spp. focuses on biocontrol and plant growth promoting traits.</title>
        <authorList>
            <person name="Tao X.-Y."/>
            <person name="Taylor C.G."/>
        </authorList>
    </citation>
    <scope>NUCLEOTIDE SEQUENCE [LARGE SCALE GENOMIC DNA]</scope>
    <source>
        <strain evidence="1 2">15D11</strain>
    </source>
</reference>
<dbReference type="EMBL" id="MOAM01000016">
    <property type="protein sequence ID" value="ROL74731.1"/>
    <property type="molecule type" value="Genomic_DNA"/>
</dbReference>
<keyword evidence="2" id="KW-1185">Reference proteome</keyword>
<proteinExistence type="predicted"/>
<name>A0A423DSK0_9PSED</name>
<protein>
    <submittedName>
        <fullName evidence="1">Uncharacterized protein</fullName>
    </submittedName>
</protein>
<dbReference type="AlphaFoldDB" id="A0A423DSK0"/>
<evidence type="ECO:0000313" key="1">
    <source>
        <dbReference type="EMBL" id="ROL74731.1"/>
    </source>
</evidence>
<organism evidence="1 2">
    <name type="scientific">Pseudomonas vranovensis</name>
    <dbReference type="NCBI Taxonomy" id="321661"/>
    <lineage>
        <taxon>Bacteria</taxon>
        <taxon>Pseudomonadati</taxon>
        <taxon>Pseudomonadota</taxon>
        <taxon>Gammaproteobacteria</taxon>
        <taxon>Pseudomonadales</taxon>
        <taxon>Pseudomonadaceae</taxon>
        <taxon>Pseudomonas</taxon>
    </lineage>
</organism>
<accession>A0A423DSK0</accession>